<dbReference type="GO" id="GO:0016020">
    <property type="term" value="C:membrane"/>
    <property type="evidence" value="ECO:0000318"/>
    <property type="project" value="GO_Central"/>
</dbReference>
<reference evidence="4" key="1">
    <citation type="journal article" date="2016" name="Nature">
        <title>The genome of the seagrass Zostera marina reveals angiosperm adaptation to the sea.</title>
        <authorList>
            <person name="Olsen J.L."/>
            <person name="Rouze P."/>
            <person name="Verhelst B."/>
            <person name="Lin Y.-C."/>
            <person name="Bayer T."/>
            <person name="Collen J."/>
            <person name="Dattolo E."/>
            <person name="De Paoli E."/>
            <person name="Dittami S."/>
            <person name="Maumus F."/>
            <person name="Michel G."/>
            <person name="Kersting A."/>
            <person name="Lauritano C."/>
            <person name="Lohaus R."/>
            <person name="Toepel M."/>
            <person name="Tonon T."/>
            <person name="Vanneste K."/>
            <person name="Amirebrahimi M."/>
            <person name="Brakel J."/>
            <person name="Bostroem C."/>
            <person name="Chovatia M."/>
            <person name="Grimwood J."/>
            <person name="Jenkins J.W."/>
            <person name="Jueterbock A."/>
            <person name="Mraz A."/>
            <person name="Stam W.T."/>
            <person name="Tice H."/>
            <person name="Bornberg-Bauer E."/>
            <person name="Green P.J."/>
            <person name="Pearson G.A."/>
            <person name="Procaccini G."/>
            <person name="Duarte C.M."/>
            <person name="Schmutz J."/>
            <person name="Reusch T.B.H."/>
            <person name="Van de Peer Y."/>
        </authorList>
    </citation>
    <scope>NUCLEOTIDE SEQUENCE [LARGE SCALE GENOMIC DNA]</scope>
    <source>
        <strain evidence="4">cv. Finnish</strain>
    </source>
</reference>
<dbReference type="GO" id="GO:0046839">
    <property type="term" value="P:phospholipid dephosphorylation"/>
    <property type="evidence" value="ECO:0000318"/>
    <property type="project" value="GO_Central"/>
</dbReference>
<protein>
    <submittedName>
        <fullName evidence="3">Phosphatidic acid phosphatase</fullName>
    </submittedName>
</protein>
<dbReference type="PANTHER" id="PTHR14969:SF13">
    <property type="entry name" value="AT30094P"/>
    <property type="match status" value="1"/>
</dbReference>
<dbReference type="Proteomes" id="UP000036987">
    <property type="component" value="Unassembled WGS sequence"/>
</dbReference>
<dbReference type="AlphaFoldDB" id="A0A0K9NN47"/>
<dbReference type="Pfam" id="PF01569">
    <property type="entry name" value="PAP2"/>
    <property type="match status" value="1"/>
</dbReference>
<dbReference type="EMBL" id="LFYR01002060">
    <property type="protein sequence ID" value="KMZ57507.1"/>
    <property type="molecule type" value="Genomic_DNA"/>
</dbReference>
<dbReference type="SUPFAM" id="SSF48317">
    <property type="entry name" value="Acid phosphatase/Vanadium-dependent haloperoxidase"/>
    <property type="match status" value="1"/>
</dbReference>
<comment type="caution">
    <text evidence="3">The sequence shown here is derived from an EMBL/GenBank/DDBJ whole genome shotgun (WGS) entry which is preliminary data.</text>
</comment>
<dbReference type="PANTHER" id="PTHR14969">
    <property type="entry name" value="SPHINGOSINE-1-PHOSPHATE PHOSPHOHYDROLASE"/>
    <property type="match status" value="1"/>
</dbReference>
<dbReference type="OMA" id="LKINCKF"/>
<sequence length="214" mass="23739">MPVSVIPTPSTAGVNKDATVLGRLVSLDTALSLRLHTFFLSFVPHSLLITLEITGDGRFWLPISIAFLLYPTTTSPHLHIHPFIFALLFGFLLDLVVVGAIKYSVRRPRPLYNKDMHAVVSVDIWSFPSGHSSRVFFIACYFWLYDIGTMGLKLTDGLYGDGDSLIKMGVLVWAVVTSCSRVLLGRHFVVDVVAGAVLGVFQGLFVFYLFKSWV</sequence>
<name>A0A0K9NN47_ZOSMR</name>
<feature type="domain" description="Phosphatidic acid phosphatase type 2/haloperoxidase" evidence="2">
    <location>
        <begin position="83"/>
        <end position="207"/>
    </location>
</feature>
<feature type="transmembrane region" description="Helical" evidence="1">
    <location>
        <begin position="80"/>
        <end position="101"/>
    </location>
</feature>
<dbReference type="OrthoDB" id="10266771at2759"/>
<organism evidence="3 4">
    <name type="scientific">Zostera marina</name>
    <name type="common">Eelgrass</name>
    <dbReference type="NCBI Taxonomy" id="29655"/>
    <lineage>
        <taxon>Eukaryota</taxon>
        <taxon>Viridiplantae</taxon>
        <taxon>Streptophyta</taxon>
        <taxon>Embryophyta</taxon>
        <taxon>Tracheophyta</taxon>
        <taxon>Spermatophyta</taxon>
        <taxon>Magnoliopsida</taxon>
        <taxon>Liliopsida</taxon>
        <taxon>Zosteraceae</taxon>
        <taxon>Zostera</taxon>
    </lineage>
</organism>
<dbReference type="Gene3D" id="1.20.144.10">
    <property type="entry name" value="Phosphatidic acid phosphatase type 2/haloperoxidase"/>
    <property type="match status" value="1"/>
</dbReference>
<dbReference type="STRING" id="29655.A0A0K9NN47"/>
<evidence type="ECO:0000256" key="1">
    <source>
        <dbReference type="SAM" id="Phobius"/>
    </source>
</evidence>
<evidence type="ECO:0000313" key="4">
    <source>
        <dbReference type="Proteomes" id="UP000036987"/>
    </source>
</evidence>
<evidence type="ECO:0000259" key="2">
    <source>
        <dbReference type="SMART" id="SM00014"/>
    </source>
</evidence>
<dbReference type="SMART" id="SM00014">
    <property type="entry name" value="acidPPc"/>
    <property type="match status" value="1"/>
</dbReference>
<dbReference type="InterPro" id="IPR036938">
    <property type="entry name" value="PAP2/HPO_sf"/>
</dbReference>
<dbReference type="InterPro" id="IPR000326">
    <property type="entry name" value="PAP2/HPO"/>
</dbReference>
<keyword evidence="1" id="KW-0812">Transmembrane</keyword>
<accession>A0A0K9NN47</accession>
<keyword evidence="1" id="KW-1133">Transmembrane helix</keyword>
<evidence type="ECO:0000313" key="3">
    <source>
        <dbReference type="EMBL" id="KMZ57507.1"/>
    </source>
</evidence>
<keyword evidence="4" id="KW-1185">Reference proteome</keyword>
<feature type="transmembrane region" description="Helical" evidence="1">
    <location>
        <begin position="189"/>
        <end position="210"/>
    </location>
</feature>
<proteinExistence type="predicted"/>
<dbReference type="GO" id="GO:0042392">
    <property type="term" value="F:sphingosine-1-phosphate phosphatase activity"/>
    <property type="evidence" value="ECO:0000318"/>
    <property type="project" value="GO_Central"/>
</dbReference>
<gene>
    <name evidence="3" type="ORF">ZOSMA_85G00740</name>
</gene>
<keyword evidence="1" id="KW-0472">Membrane</keyword>